<gene>
    <name evidence="5" type="primary">urtD</name>
    <name evidence="5" type="ORF">FR932_14870</name>
</gene>
<dbReference type="FunFam" id="3.40.50.300:FF:000421">
    <property type="entry name" value="Branched-chain amino acid ABC transporter ATP-binding protein"/>
    <property type="match status" value="1"/>
</dbReference>
<dbReference type="NCBIfam" id="TIGR03411">
    <property type="entry name" value="urea_trans_UrtD"/>
    <property type="match status" value="1"/>
</dbReference>
<protein>
    <submittedName>
        <fullName evidence="5">Urea ABC transporter ATP-binding protein UrtD</fullName>
    </submittedName>
</protein>
<keyword evidence="3 5" id="KW-0067">ATP-binding</keyword>
<dbReference type="AlphaFoldDB" id="A0A5J6WQ45"/>
<evidence type="ECO:0000313" key="6">
    <source>
        <dbReference type="Proteomes" id="UP000327424"/>
    </source>
</evidence>
<dbReference type="GO" id="GO:0005886">
    <property type="term" value="C:plasma membrane"/>
    <property type="evidence" value="ECO:0007669"/>
    <property type="project" value="TreeGrafter"/>
</dbReference>
<dbReference type="OrthoDB" id="5866165at2"/>
<dbReference type="Pfam" id="PF00005">
    <property type="entry name" value="ABC_tran"/>
    <property type="match status" value="1"/>
</dbReference>
<evidence type="ECO:0000256" key="2">
    <source>
        <dbReference type="ARBA" id="ARBA00022741"/>
    </source>
</evidence>
<organism evidence="5 6">
    <name type="scientific">Moritella marina ATCC 15381</name>
    <dbReference type="NCBI Taxonomy" id="1202962"/>
    <lineage>
        <taxon>Bacteria</taxon>
        <taxon>Pseudomonadati</taxon>
        <taxon>Pseudomonadota</taxon>
        <taxon>Gammaproteobacteria</taxon>
        <taxon>Alteromonadales</taxon>
        <taxon>Moritellaceae</taxon>
        <taxon>Moritella</taxon>
    </lineage>
</organism>
<keyword evidence="6" id="KW-1185">Reference proteome</keyword>
<proteinExistence type="predicted"/>
<sequence length="322" mass="35615">MSDLKQLDADLSRQMNSASVLTSQFTDQEVAASIYNKDAGFTARLAKQTRDNVSQFARRDQVFEFLKPAHNPLLDTRHNMLLYLEGVSVSFDGFKAINDLNLYIKEGELRCIIGPNGAGKTTMMDIITGKTKPDTGQVWLGSKLNLLKMDEAQIANAGVGRKFQKPTVFECLSVWQNLELSMSGTRSVWSVFRAKLSGEQRDEIERVLVLIGLQEQAAMDAGSLSHGQKQWLEIGMLLMQKPKLLLVDEPVAGMTHQEMDRTAELLNSLAGAHSVVVVEHDMDFVRSIASTVSVLHQGSVLAEGSMTDIQNNAKVKQVYLGE</sequence>
<dbReference type="SUPFAM" id="SSF52540">
    <property type="entry name" value="P-loop containing nucleoside triphosphate hydrolases"/>
    <property type="match status" value="1"/>
</dbReference>
<accession>A0A5J6WQ45</accession>
<dbReference type="RefSeq" id="WP_019441695.1">
    <property type="nucleotide sequence ID" value="NZ_ALOE01000020.1"/>
</dbReference>
<dbReference type="InterPro" id="IPR027417">
    <property type="entry name" value="P-loop_NTPase"/>
</dbReference>
<name>A0A5J6WQ45_MORMI</name>
<evidence type="ECO:0000256" key="1">
    <source>
        <dbReference type="ARBA" id="ARBA00022448"/>
    </source>
</evidence>
<dbReference type="PANTHER" id="PTHR45772">
    <property type="entry name" value="CONSERVED COMPONENT OF ABC TRANSPORTER FOR NATURAL AMINO ACIDS-RELATED"/>
    <property type="match status" value="1"/>
</dbReference>
<dbReference type="InterPro" id="IPR051120">
    <property type="entry name" value="ABC_AA/LPS_Transport"/>
</dbReference>
<evidence type="ECO:0000256" key="3">
    <source>
        <dbReference type="ARBA" id="ARBA00022840"/>
    </source>
</evidence>
<keyword evidence="1" id="KW-0813">Transport</keyword>
<dbReference type="Pfam" id="PF12399">
    <property type="entry name" value="BCA_ABC_TP_C"/>
    <property type="match status" value="1"/>
</dbReference>
<feature type="domain" description="ABC transporter" evidence="4">
    <location>
        <begin position="82"/>
        <end position="322"/>
    </location>
</feature>
<dbReference type="Gene3D" id="3.40.50.300">
    <property type="entry name" value="P-loop containing nucleotide triphosphate hydrolases"/>
    <property type="match status" value="1"/>
</dbReference>
<dbReference type="InterPro" id="IPR003439">
    <property type="entry name" value="ABC_transporter-like_ATP-bd"/>
</dbReference>
<dbReference type="Proteomes" id="UP000327424">
    <property type="component" value="Chromosome"/>
</dbReference>
<evidence type="ECO:0000313" key="5">
    <source>
        <dbReference type="EMBL" id="QFI39045.1"/>
    </source>
</evidence>
<dbReference type="InterPro" id="IPR032823">
    <property type="entry name" value="BCA_ABC_TP_C"/>
</dbReference>
<dbReference type="KEGG" id="mmaa:FR932_14870"/>
<dbReference type="PROSITE" id="PS50893">
    <property type="entry name" value="ABC_TRANSPORTER_2"/>
    <property type="match status" value="1"/>
</dbReference>
<evidence type="ECO:0000259" key="4">
    <source>
        <dbReference type="PROSITE" id="PS50893"/>
    </source>
</evidence>
<dbReference type="GO" id="GO:0016887">
    <property type="term" value="F:ATP hydrolysis activity"/>
    <property type="evidence" value="ECO:0007669"/>
    <property type="project" value="InterPro"/>
</dbReference>
<keyword evidence="2" id="KW-0547">Nucleotide-binding</keyword>
<dbReference type="CDD" id="cd03219">
    <property type="entry name" value="ABC_Mj1267_LivG_branched"/>
    <property type="match status" value="1"/>
</dbReference>
<dbReference type="EMBL" id="CP044399">
    <property type="protein sequence ID" value="QFI39045.1"/>
    <property type="molecule type" value="Genomic_DNA"/>
</dbReference>
<dbReference type="GO" id="GO:0005524">
    <property type="term" value="F:ATP binding"/>
    <property type="evidence" value="ECO:0007669"/>
    <property type="project" value="UniProtKB-KW"/>
</dbReference>
<reference evidence="5 6" key="1">
    <citation type="submission" date="2019-09" db="EMBL/GenBank/DDBJ databases">
        <title>Hybrid Assembly of the complete Genome of the Deep-Sea Bacterium Moritella marina from long Nanopore and Illumina reads.</title>
        <authorList>
            <person name="Magin S."/>
            <person name="Georgoulis A."/>
            <person name="Papadimitriou K."/>
            <person name="Iliakis G."/>
            <person name="Vorgias C.E."/>
        </authorList>
    </citation>
    <scope>NUCLEOTIDE SEQUENCE [LARGE SCALE GENOMIC DNA]</scope>
    <source>
        <strain evidence="5 6">MP-1</strain>
    </source>
</reference>
<dbReference type="InterPro" id="IPR017781">
    <property type="entry name" value="ABC_transptr_urea_ATP-bd_UrtD"/>
</dbReference>
<dbReference type="PANTHER" id="PTHR45772:SF8">
    <property type="entry name" value="HIGH-AFFINITY BRANCHED-CHAIN AMINO ACID TRANSPORT ATP-BINDING PROTEIN"/>
    <property type="match status" value="1"/>
</dbReference>